<dbReference type="OrthoDB" id="7841035at2"/>
<organism evidence="8 9">
    <name type="scientific">Pararhodobacter oceanensis</name>
    <dbReference type="NCBI Taxonomy" id="2172121"/>
    <lineage>
        <taxon>Bacteria</taxon>
        <taxon>Pseudomonadati</taxon>
        <taxon>Pseudomonadota</taxon>
        <taxon>Alphaproteobacteria</taxon>
        <taxon>Rhodobacterales</taxon>
        <taxon>Paracoccaceae</taxon>
        <taxon>Pararhodobacter</taxon>
    </lineage>
</organism>
<feature type="transmembrane region" description="Helical" evidence="6">
    <location>
        <begin position="360"/>
        <end position="382"/>
    </location>
</feature>
<keyword evidence="2" id="KW-1003">Cell membrane</keyword>
<feature type="transmembrane region" description="Helical" evidence="6">
    <location>
        <begin position="299"/>
        <end position="323"/>
    </location>
</feature>
<evidence type="ECO:0000256" key="2">
    <source>
        <dbReference type="ARBA" id="ARBA00022475"/>
    </source>
</evidence>
<gene>
    <name evidence="8" type="ORF">DDE20_14955</name>
</gene>
<dbReference type="InterPro" id="IPR036259">
    <property type="entry name" value="MFS_trans_sf"/>
</dbReference>
<feature type="transmembrane region" description="Helical" evidence="6">
    <location>
        <begin position="329"/>
        <end position="348"/>
    </location>
</feature>
<dbReference type="PROSITE" id="PS50850">
    <property type="entry name" value="MFS"/>
    <property type="match status" value="1"/>
</dbReference>
<reference evidence="8 9" key="1">
    <citation type="submission" date="2018-04" db="EMBL/GenBank/DDBJ databases">
        <title>Pararhodobacter oceanense sp. nov., isolated from marine intertidal sediment.</title>
        <authorList>
            <person name="Wang X.-L."/>
            <person name="Du Z.-J."/>
        </authorList>
    </citation>
    <scope>NUCLEOTIDE SEQUENCE [LARGE SCALE GENOMIC DNA]</scope>
    <source>
        <strain evidence="8 9">AM505</strain>
    </source>
</reference>
<feature type="transmembrane region" description="Helical" evidence="6">
    <location>
        <begin position="388"/>
        <end position="409"/>
    </location>
</feature>
<dbReference type="InterPro" id="IPR020846">
    <property type="entry name" value="MFS_dom"/>
</dbReference>
<dbReference type="CDD" id="cd06174">
    <property type="entry name" value="MFS"/>
    <property type="match status" value="1"/>
</dbReference>
<dbReference type="GO" id="GO:0022857">
    <property type="term" value="F:transmembrane transporter activity"/>
    <property type="evidence" value="ECO:0007669"/>
    <property type="project" value="InterPro"/>
</dbReference>
<feature type="domain" description="Major facilitator superfamily (MFS) profile" evidence="7">
    <location>
        <begin position="96"/>
        <end position="482"/>
    </location>
</feature>
<feature type="transmembrane region" description="Helical" evidence="6">
    <location>
        <begin position="421"/>
        <end position="440"/>
    </location>
</feature>
<dbReference type="InterPro" id="IPR050189">
    <property type="entry name" value="MFS_Efflux_Transporters"/>
</dbReference>
<keyword evidence="4 6" id="KW-1133">Transmembrane helix</keyword>
<feature type="transmembrane region" description="Helical" evidence="6">
    <location>
        <begin position="452"/>
        <end position="475"/>
    </location>
</feature>
<feature type="transmembrane region" description="Helical" evidence="6">
    <location>
        <begin position="132"/>
        <end position="153"/>
    </location>
</feature>
<feature type="transmembrane region" description="Helical" evidence="6">
    <location>
        <begin position="160"/>
        <end position="179"/>
    </location>
</feature>
<comment type="caution">
    <text evidence="8">The sequence shown here is derived from an EMBL/GenBank/DDBJ whole genome shotgun (WGS) entry which is preliminary data.</text>
</comment>
<proteinExistence type="predicted"/>
<evidence type="ECO:0000256" key="5">
    <source>
        <dbReference type="ARBA" id="ARBA00023136"/>
    </source>
</evidence>
<keyword evidence="9" id="KW-1185">Reference proteome</keyword>
<feature type="transmembrane region" description="Helical" evidence="6">
    <location>
        <begin position="221"/>
        <end position="244"/>
    </location>
</feature>
<dbReference type="PANTHER" id="PTHR43124">
    <property type="entry name" value="PURINE EFFLUX PUMP PBUE"/>
    <property type="match status" value="1"/>
</dbReference>
<evidence type="ECO:0000256" key="3">
    <source>
        <dbReference type="ARBA" id="ARBA00022692"/>
    </source>
</evidence>
<evidence type="ECO:0000313" key="9">
    <source>
        <dbReference type="Proteomes" id="UP000245911"/>
    </source>
</evidence>
<dbReference type="PANTHER" id="PTHR43124:SF3">
    <property type="entry name" value="CHLORAMPHENICOL EFFLUX PUMP RV0191"/>
    <property type="match status" value="1"/>
</dbReference>
<name>A0A2T8HRJ4_9RHOB</name>
<evidence type="ECO:0000256" key="4">
    <source>
        <dbReference type="ARBA" id="ARBA00022989"/>
    </source>
</evidence>
<dbReference type="GO" id="GO:0005886">
    <property type="term" value="C:plasma membrane"/>
    <property type="evidence" value="ECO:0007669"/>
    <property type="project" value="UniProtKB-SubCell"/>
</dbReference>
<dbReference type="AlphaFoldDB" id="A0A2T8HRJ4"/>
<accession>A0A2T8HRJ4</accession>
<dbReference type="Proteomes" id="UP000245911">
    <property type="component" value="Unassembled WGS sequence"/>
</dbReference>
<evidence type="ECO:0000256" key="1">
    <source>
        <dbReference type="ARBA" id="ARBA00004651"/>
    </source>
</evidence>
<feature type="transmembrane region" description="Helical" evidence="6">
    <location>
        <begin position="185"/>
        <end position="209"/>
    </location>
</feature>
<dbReference type="SUPFAM" id="SSF103473">
    <property type="entry name" value="MFS general substrate transporter"/>
    <property type="match status" value="1"/>
</dbReference>
<comment type="subcellular location">
    <subcellularLocation>
        <location evidence="1">Cell membrane</location>
        <topology evidence="1">Multi-pass membrane protein</topology>
    </subcellularLocation>
</comment>
<dbReference type="EMBL" id="QDKM01000007">
    <property type="protein sequence ID" value="PVH28051.1"/>
    <property type="molecule type" value="Genomic_DNA"/>
</dbReference>
<sequence length="484" mass="50083">MCFGERGQTCAPCADCANPEAARITAQIQLLVAVENPMLLESVTEPRCLRAVAAEAMGLGVPLGDNCGGSEPDPIIHGSRFNGMRPMRQADTSWVKVSVLIGAGAAVALHVGKVPAALPVLQSELGLSLVQSGWVVAIFSVVAACVAVFLGTVSDRFGHLPVAMAGMVLTALAGVAGALASSGNILLVTRVFEGFGFILTTTSIPPLIMKAASQSQRQASLALWGMYMPVGSGLMMALSAPLLYYFDWRILWWVASGLVLLAALPVYSVGARISDGSSLAAARPAIARTLKTALRRGPLLLSVTFAVYAGNYMVLAGFLPLLLVDLNGFSPMMAATASAVIVLFNALGNGISGWLHNYGLRYSTLIPIGCLGMAVGGGLVFAPELSGLWRMVAAAGFCGFAGLVPSSLFSEAPNRIPHPSFLATVSGLLVQGAAIGQLLMPPLAAAAVAWYGSWSAGITFMVIGSGFIAFCAFVLSRTADPVHA</sequence>
<keyword evidence="3 6" id="KW-0812">Transmembrane</keyword>
<evidence type="ECO:0000313" key="8">
    <source>
        <dbReference type="EMBL" id="PVH28051.1"/>
    </source>
</evidence>
<dbReference type="Pfam" id="PF07690">
    <property type="entry name" value="MFS_1"/>
    <property type="match status" value="1"/>
</dbReference>
<feature type="transmembrane region" description="Helical" evidence="6">
    <location>
        <begin position="250"/>
        <end position="269"/>
    </location>
</feature>
<keyword evidence="5 6" id="KW-0472">Membrane</keyword>
<protein>
    <recommendedName>
        <fullName evidence="7">Major facilitator superfamily (MFS) profile domain-containing protein</fullName>
    </recommendedName>
</protein>
<feature type="transmembrane region" description="Helical" evidence="6">
    <location>
        <begin position="94"/>
        <end position="112"/>
    </location>
</feature>
<dbReference type="InterPro" id="IPR011701">
    <property type="entry name" value="MFS"/>
</dbReference>
<evidence type="ECO:0000259" key="7">
    <source>
        <dbReference type="PROSITE" id="PS50850"/>
    </source>
</evidence>
<evidence type="ECO:0000256" key="6">
    <source>
        <dbReference type="SAM" id="Phobius"/>
    </source>
</evidence>
<dbReference type="Gene3D" id="1.20.1250.20">
    <property type="entry name" value="MFS general substrate transporter like domains"/>
    <property type="match status" value="1"/>
</dbReference>